<feature type="domain" description="PA14" evidence="4">
    <location>
        <begin position="241"/>
        <end position="383"/>
    </location>
</feature>
<dbReference type="InterPro" id="IPR051816">
    <property type="entry name" value="Glycosyl_Hydrolase_31"/>
</dbReference>
<dbReference type="InterPro" id="IPR037524">
    <property type="entry name" value="PA14/GLEYA"/>
</dbReference>
<dbReference type="InterPro" id="IPR011658">
    <property type="entry name" value="PA14_dom"/>
</dbReference>
<dbReference type="InterPro" id="IPR011013">
    <property type="entry name" value="Gal_mutarotase_sf_dom"/>
</dbReference>
<organism evidence="5 6">
    <name type="scientific">Microbulbifer celer</name>
    <dbReference type="NCBI Taxonomy" id="435905"/>
    <lineage>
        <taxon>Bacteria</taxon>
        <taxon>Pseudomonadati</taxon>
        <taxon>Pseudomonadota</taxon>
        <taxon>Gammaproteobacteria</taxon>
        <taxon>Cellvibrionales</taxon>
        <taxon>Microbulbiferaceae</taxon>
        <taxon>Microbulbifer</taxon>
    </lineage>
</organism>
<dbReference type="PANTHER" id="PTHR43863">
    <property type="entry name" value="HYDROLASE, PUTATIVE (AFU_ORTHOLOGUE AFUA_1G03140)-RELATED"/>
    <property type="match status" value="1"/>
</dbReference>
<keyword evidence="2" id="KW-0326">Glycosidase</keyword>
<dbReference type="SUPFAM" id="SSF51445">
    <property type="entry name" value="(Trans)glycosidases"/>
    <property type="match status" value="1"/>
</dbReference>
<dbReference type="Proteomes" id="UP001597264">
    <property type="component" value="Unassembled WGS sequence"/>
</dbReference>
<gene>
    <name evidence="5" type="ORF">ACFQ2X_11765</name>
</gene>
<evidence type="ECO:0000313" key="5">
    <source>
        <dbReference type="EMBL" id="MFD1217278.1"/>
    </source>
</evidence>
<reference evidence="6" key="1">
    <citation type="journal article" date="2019" name="Int. J. Syst. Evol. Microbiol.">
        <title>The Global Catalogue of Microorganisms (GCM) 10K type strain sequencing project: providing services to taxonomists for standard genome sequencing and annotation.</title>
        <authorList>
            <consortium name="The Broad Institute Genomics Platform"/>
            <consortium name="The Broad Institute Genome Sequencing Center for Infectious Disease"/>
            <person name="Wu L."/>
            <person name="Ma J."/>
        </authorList>
    </citation>
    <scope>NUCLEOTIDE SEQUENCE [LARGE SCALE GENOMIC DNA]</scope>
    <source>
        <strain evidence="6">CCUG 54356</strain>
    </source>
</reference>
<comment type="similarity">
    <text evidence="1 2">Belongs to the glycosyl hydrolase 31 family.</text>
</comment>
<dbReference type="SMART" id="SM00758">
    <property type="entry name" value="PA14"/>
    <property type="match status" value="1"/>
</dbReference>
<keyword evidence="2" id="KW-0378">Hydrolase</keyword>
<dbReference type="Gene3D" id="2.60.40.1180">
    <property type="entry name" value="Golgi alpha-mannosidase II"/>
    <property type="match status" value="2"/>
</dbReference>
<dbReference type="InterPro" id="IPR013780">
    <property type="entry name" value="Glyco_hydro_b"/>
</dbReference>
<keyword evidence="6" id="KW-1185">Reference proteome</keyword>
<evidence type="ECO:0000259" key="4">
    <source>
        <dbReference type="PROSITE" id="PS51820"/>
    </source>
</evidence>
<accession>A0ABW3U8N9</accession>
<dbReference type="Gene3D" id="2.60.40.1760">
    <property type="entry name" value="glycosyl hydrolase (family 31)"/>
    <property type="match status" value="1"/>
</dbReference>
<sequence>MKNIKPKSTLLALALFPVLYACDGSQSASQPEAATTHASWQKTAHGAVITLNESAFRKVRLQVIDEEIIRVTATPQQDFSNLPDTLMVTAQPKDIEFSVAEVNGELVVKTAQVSAEVSLATGVVEFKNADGVTLLSEAGRSMAQVINEPGPADADSHSFRQRFQPLENEAFYGLGQQQDGRVNYRGENIELTTYNMEIAIPYLVSSRNYGLLWNNTGISRLGDPLPPQPLPEGFKLYDAKGEPGGLTARYYDGDELKLERSEADLNYQFLSHASVREIPLPEEVADAQDLRIQWTGSVEPTISGEHEFKMYSSGYASLSLDGKELLNRWRMNWNPWYHNAEVDLEAGEKYKLDLEWQPQGGYMRLLQHGPLPEEEQQQLSFTADTGKAVDYYFVAGDNKDEVVSGYRELTGKATMLPKWAFGFWQSRERYKSQEELLGALEEYRERKIPIDNIVLDWSYWPEDAWGSHDFDKTYFPDAKAMVDRVHALDANIMISVWPKFYPTTDNYAELNAKGCMFNKNIEEKNLDWIGSGYLNTFYDAYNPECRDIYWSQMRDKLNTVGFDAWWLDAVEPDIHSNLSFKHRKDLITPNAMGTGAEMFNAYALPHAETVYQGERETDGHKRAFILTRSGFGGIQRTASAIWSGDVVSRWSNLEEQIAAGIGVGLAGMPYWTFDIGGFTPEDRYRYNGDVVVGNYKEMAESEQEEWQELNLRWFQFGVFTPLFRAHGQNPYREIFNLADEGSDTYNSMVEYTKLRYRLMPYIYTLAGDAHHKDGTMMRGLTMDFGADPKVRDINTQYMFGPSLLVNPITEFGARTRDVYLPAGTDWYDFNSGEKYSGGQTIKADAPYTQMPLFVKAGSILPTGPEIQSTAESINTPLTLNVFTGADGSFEIYEDDGESYDYENGEWSRIPVTYDNASGELTIGERSGSFDGMAEERSISIRWIDQGDKPSNLDGNTAETIQYSGSTVTVKRG</sequence>
<dbReference type="PROSITE" id="PS51820">
    <property type="entry name" value="PA14"/>
    <property type="match status" value="1"/>
</dbReference>
<dbReference type="InterPro" id="IPR000322">
    <property type="entry name" value="Glyco_hydro_31_TIM"/>
</dbReference>
<dbReference type="SUPFAM" id="SSF74650">
    <property type="entry name" value="Galactose mutarotase-like"/>
    <property type="match status" value="1"/>
</dbReference>
<dbReference type="InterPro" id="IPR017853">
    <property type="entry name" value="GH"/>
</dbReference>
<dbReference type="Gene3D" id="3.20.20.80">
    <property type="entry name" value="Glycosidases"/>
    <property type="match status" value="1"/>
</dbReference>
<dbReference type="CDD" id="cd06591">
    <property type="entry name" value="GH31_xylosidase_XylS"/>
    <property type="match status" value="1"/>
</dbReference>
<evidence type="ECO:0000256" key="3">
    <source>
        <dbReference type="SAM" id="SignalP"/>
    </source>
</evidence>
<dbReference type="Pfam" id="PF07691">
    <property type="entry name" value="PA14"/>
    <property type="match status" value="1"/>
</dbReference>
<dbReference type="CDD" id="cd14752">
    <property type="entry name" value="GH31_N"/>
    <property type="match status" value="1"/>
</dbReference>
<feature type="chain" id="PRO_5046440217" evidence="3">
    <location>
        <begin position="22"/>
        <end position="972"/>
    </location>
</feature>
<dbReference type="Pfam" id="PF13802">
    <property type="entry name" value="Gal_mutarotas_2"/>
    <property type="match status" value="1"/>
</dbReference>
<dbReference type="PROSITE" id="PS51257">
    <property type="entry name" value="PROKAR_LIPOPROTEIN"/>
    <property type="match status" value="1"/>
</dbReference>
<evidence type="ECO:0000256" key="1">
    <source>
        <dbReference type="ARBA" id="ARBA00007806"/>
    </source>
</evidence>
<proteinExistence type="inferred from homology"/>
<protein>
    <submittedName>
        <fullName evidence="5">TIM-barrel domain-containing protein</fullName>
    </submittedName>
</protein>
<dbReference type="SUPFAM" id="SSF51011">
    <property type="entry name" value="Glycosyl hydrolase domain"/>
    <property type="match status" value="1"/>
</dbReference>
<dbReference type="InterPro" id="IPR048395">
    <property type="entry name" value="Glyco_hydro_31_C"/>
</dbReference>
<dbReference type="InterPro" id="IPR033403">
    <property type="entry name" value="DUF5110"/>
</dbReference>
<dbReference type="Gene3D" id="2.60.120.380">
    <property type="match status" value="1"/>
</dbReference>
<dbReference type="SUPFAM" id="SSF56988">
    <property type="entry name" value="Anthrax protective antigen"/>
    <property type="match status" value="1"/>
</dbReference>
<dbReference type="Pfam" id="PF01055">
    <property type="entry name" value="Glyco_hydro_31_2nd"/>
    <property type="match status" value="1"/>
</dbReference>
<dbReference type="Pfam" id="PF21365">
    <property type="entry name" value="Glyco_hydro_31_3rd"/>
    <property type="match status" value="1"/>
</dbReference>
<dbReference type="InterPro" id="IPR025887">
    <property type="entry name" value="Glyco_hydro_31_N_dom"/>
</dbReference>
<dbReference type="RefSeq" id="WP_230435902.1">
    <property type="nucleotide sequence ID" value="NZ_CP087715.1"/>
</dbReference>
<dbReference type="PANTHER" id="PTHR43863:SF2">
    <property type="entry name" value="MALTASE-GLUCOAMYLASE"/>
    <property type="match status" value="1"/>
</dbReference>
<keyword evidence="3" id="KW-0732">Signal</keyword>
<feature type="signal peptide" evidence="3">
    <location>
        <begin position="1"/>
        <end position="21"/>
    </location>
</feature>
<dbReference type="EMBL" id="JBHTLR010000013">
    <property type="protein sequence ID" value="MFD1217278.1"/>
    <property type="molecule type" value="Genomic_DNA"/>
</dbReference>
<dbReference type="Pfam" id="PF17137">
    <property type="entry name" value="DUF5110"/>
    <property type="match status" value="1"/>
</dbReference>
<evidence type="ECO:0000313" key="6">
    <source>
        <dbReference type="Proteomes" id="UP001597264"/>
    </source>
</evidence>
<name>A0ABW3U8N9_9GAMM</name>
<evidence type="ECO:0000256" key="2">
    <source>
        <dbReference type="RuleBase" id="RU361185"/>
    </source>
</evidence>
<comment type="caution">
    <text evidence="5">The sequence shown here is derived from an EMBL/GenBank/DDBJ whole genome shotgun (WGS) entry which is preliminary data.</text>
</comment>